<organism evidence="1 2">
    <name type="scientific">Alicyclobacillus mengziensis</name>
    <dbReference type="NCBI Taxonomy" id="2931921"/>
    <lineage>
        <taxon>Bacteria</taxon>
        <taxon>Bacillati</taxon>
        <taxon>Bacillota</taxon>
        <taxon>Bacilli</taxon>
        <taxon>Bacillales</taxon>
        <taxon>Alicyclobacillaceae</taxon>
        <taxon>Alicyclobacillus</taxon>
    </lineage>
</organism>
<name>A0A9X7W1A8_9BACL</name>
<keyword evidence="2" id="KW-1185">Reference proteome</keyword>
<evidence type="ECO:0000313" key="2">
    <source>
        <dbReference type="Proteomes" id="UP000663505"/>
    </source>
</evidence>
<dbReference type="RefSeq" id="WP_206658203.1">
    <property type="nucleotide sequence ID" value="NZ_CP071182.1"/>
</dbReference>
<dbReference type="AlphaFoldDB" id="A0A9X7W1A8"/>
<proteinExistence type="predicted"/>
<reference evidence="1 2" key="1">
    <citation type="submission" date="2021-02" db="EMBL/GenBank/DDBJ databases">
        <title>Alicyclobacillus curvatus sp. nov. and Alicyclobacillus mengziensis sp. nov., two acidophilic bacteria isolated from acid mine drainage.</title>
        <authorList>
            <person name="Huang Y."/>
        </authorList>
    </citation>
    <scope>NUCLEOTIDE SEQUENCE [LARGE SCALE GENOMIC DNA]</scope>
    <source>
        <strain evidence="1 2">S30H14</strain>
    </source>
</reference>
<protein>
    <recommendedName>
        <fullName evidence="3">DsrE family protein</fullName>
    </recommendedName>
</protein>
<dbReference type="KEGG" id="afx:JZ786_08065"/>
<dbReference type="SUPFAM" id="SSF75169">
    <property type="entry name" value="DsrEFH-like"/>
    <property type="match status" value="1"/>
</dbReference>
<dbReference type="InterPro" id="IPR027396">
    <property type="entry name" value="DsrEFH-like"/>
</dbReference>
<accession>A0A9X7W1A8</accession>
<sequence length="110" mass="12161">MAQKVLVILSTAEKEKALTGVLWATNALKYKWVEDVKLCFFGPFEALLAEDESVQASVAPLREYQVPVACKFVSDNQGVTDKLAQLGVQVEYVGQLVADYVNEGYVPMVF</sequence>
<gene>
    <name evidence="1" type="ORF">JZ786_08065</name>
</gene>
<dbReference type="Proteomes" id="UP000663505">
    <property type="component" value="Chromosome"/>
</dbReference>
<dbReference type="Gene3D" id="3.40.1260.10">
    <property type="entry name" value="DsrEFH-like"/>
    <property type="match status" value="1"/>
</dbReference>
<evidence type="ECO:0008006" key="3">
    <source>
        <dbReference type="Google" id="ProtNLM"/>
    </source>
</evidence>
<evidence type="ECO:0000313" key="1">
    <source>
        <dbReference type="EMBL" id="QSO48891.1"/>
    </source>
</evidence>
<dbReference type="EMBL" id="CP071182">
    <property type="protein sequence ID" value="QSO48891.1"/>
    <property type="molecule type" value="Genomic_DNA"/>
</dbReference>